<protein>
    <submittedName>
        <fullName evidence="1">Uncharacterized protein</fullName>
    </submittedName>
</protein>
<name>I1CNK3_RHIO9</name>
<dbReference type="RefSeq" id="XP_067525429.1">
    <property type="nucleotide sequence ID" value="XM_067669328.1"/>
</dbReference>
<dbReference type="GeneID" id="93621709"/>
<sequence length="113" mass="13298">MRHRLQIAASVLDLLPFLLNQLPKETLLSPKKTITWTAQWLIICILQHELNYLVHEEILTIPLEHGIQLFKWLSQNQFQVLQCIAYSHFPCYTTYGFSTTELHKRQAMFCVAQ</sequence>
<dbReference type="EMBL" id="CH476745">
    <property type="protein sequence ID" value="EIE90033.1"/>
    <property type="molecule type" value="Genomic_DNA"/>
</dbReference>
<organism evidence="1 2">
    <name type="scientific">Rhizopus delemar (strain RA 99-880 / ATCC MYA-4621 / FGSC 9543 / NRRL 43880)</name>
    <name type="common">Mucormycosis agent</name>
    <name type="synonym">Rhizopus arrhizus var. delemar</name>
    <dbReference type="NCBI Taxonomy" id="246409"/>
    <lineage>
        <taxon>Eukaryota</taxon>
        <taxon>Fungi</taxon>
        <taxon>Fungi incertae sedis</taxon>
        <taxon>Mucoromycota</taxon>
        <taxon>Mucoromycotina</taxon>
        <taxon>Mucoromycetes</taxon>
        <taxon>Mucorales</taxon>
        <taxon>Mucorineae</taxon>
        <taxon>Rhizopodaceae</taxon>
        <taxon>Rhizopus</taxon>
    </lineage>
</organism>
<evidence type="ECO:0000313" key="1">
    <source>
        <dbReference type="EMBL" id="EIE90033.1"/>
    </source>
</evidence>
<keyword evidence="2" id="KW-1185">Reference proteome</keyword>
<dbReference type="Proteomes" id="UP000009138">
    <property type="component" value="Unassembled WGS sequence"/>
</dbReference>
<reference evidence="1 2" key="1">
    <citation type="journal article" date="2009" name="PLoS Genet.">
        <title>Genomic analysis of the basal lineage fungus Rhizopus oryzae reveals a whole-genome duplication.</title>
        <authorList>
            <person name="Ma L.-J."/>
            <person name="Ibrahim A.S."/>
            <person name="Skory C."/>
            <person name="Grabherr M.G."/>
            <person name="Burger G."/>
            <person name="Butler M."/>
            <person name="Elias M."/>
            <person name="Idnurm A."/>
            <person name="Lang B.F."/>
            <person name="Sone T."/>
            <person name="Abe A."/>
            <person name="Calvo S.E."/>
            <person name="Corrochano L.M."/>
            <person name="Engels R."/>
            <person name="Fu J."/>
            <person name="Hansberg W."/>
            <person name="Kim J.-M."/>
            <person name="Kodira C.D."/>
            <person name="Koehrsen M.J."/>
            <person name="Liu B."/>
            <person name="Miranda-Saavedra D."/>
            <person name="O'Leary S."/>
            <person name="Ortiz-Castellanos L."/>
            <person name="Poulter R."/>
            <person name="Rodriguez-Romero J."/>
            <person name="Ruiz-Herrera J."/>
            <person name="Shen Y.-Q."/>
            <person name="Zeng Q."/>
            <person name="Galagan J."/>
            <person name="Birren B.W."/>
            <person name="Cuomo C.A."/>
            <person name="Wickes B.L."/>
        </authorList>
    </citation>
    <scope>NUCLEOTIDE SEQUENCE [LARGE SCALE GENOMIC DNA]</scope>
    <source>
        <strain evidence="2">RA 99-880 / ATCC MYA-4621 / FGSC 9543 / NRRL 43880</strain>
    </source>
</reference>
<evidence type="ECO:0000313" key="2">
    <source>
        <dbReference type="Proteomes" id="UP000009138"/>
    </source>
</evidence>
<dbReference type="AlphaFoldDB" id="I1CNK3"/>
<gene>
    <name evidence="1" type="ORF">RO3G_14744</name>
</gene>
<dbReference type="InParanoid" id="I1CNK3"/>
<accession>I1CNK3</accession>
<proteinExistence type="predicted"/>
<dbReference type="VEuPathDB" id="FungiDB:RO3G_14744"/>